<dbReference type="GO" id="GO:0019867">
    <property type="term" value="C:outer membrane"/>
    <property type="evidence" value="ECO:0007669"/>
    <property type="project" value="InterPro"/>
</dbReference>
<comment type="subcellular location">
    <subcellularLocation>
        <location evidence="1">Membrane</location>
    </subcellularLocation>
</comment>
<dbReference type="Proteomes" id="UP000078272">
    <property type="component" value="Unassembled WGS sequence"/>
</dbReference>
<comment type="caution">
    <text evidence="5">The sequence shown here is derived from an EMBL/GenBank/DDBJ whole genome shotgun (WGS) entry which is preliminary data.</text>
</comment>
<protein>
    <recommendedName>
        <fullName evidence="4">Bacterial surface antigen (D15) domain-containing protein</fullName>
    </recommendedName>
</protein>
<sequence length="654" mass="70111">MSGLKRWAGTAFGLPALALGLGLTGLEPAQALPKFLDPFNLFGSRDEEDTSDLPDPVRYTATLTVTPDADDLQKVLTKASSLVADEKEAVSGSLGLLAKARNDRRRLVATLYENSRYDGLVTIRIEGRDIATLAPDASFDTSKPVPVEITVQPGPLFTLGTVRITANGVPVDPAPYDLTAGASADSTRILASEARLLEDLRNEGRPFVAVTNRNIVADSATDRIDIDLTVSPGPPVPFGQTYVTGTDRMEPGFVAFMAGIEPGSTFSTKTLEKARKRLVDLGVFSTASVKAGDAQVADGTLPVQVTVAERKRHVFGAGATFSNTEGGGANVYWEDRNLFGRAESLRLEGAVSRIGAETISTTGRELDGFDYKASATFKKPGVLGPDSVYIGSLTALTEQPLAYDRSSISLSNGVEYSIDDQQRLSVAVKAEYETITDYLRTDEEFILASVPVTYTFDGRDNKLNPTKGFYASLMAEPTYEFNNSVPFVKARADASAYLSFDDESRFVLAGRVGYGIVAGADLQDVPNDRRFYAGGGGSVRGYVFQSIGPYYPSFALPGTNRRFVDTPIGGLSVFEASAELRFKVTDNIQIVPFVDVGTVGDDFAPDFSNLKIGAGVGARYMTSFGPIRVDVGVPLDPGRRDSDFQIYAGIGQAF</sequence>
<accession>A0A175RGC2</accession>
<dbReference type="PATRIC" id="fig|401562.3.peg.1368"/>
<dbReference type="Gene3D" id="3.10.20.310">
    <property type="entry name" value="membrane protein fhac"/>
    <property type="match status" value="1"/>
</dbReference>
<gene>
    <name evidence="5" type="ORF">NS226_00675</name>
</gene>
<name>A0A175RGC2_9HYPH</name>
<dbReference type="Gene3D" id="2.40.160.50">
    <property type="entry name" value="membrane protein fhac: a member of the omp85/tpsb transporter family"/>
    <property type="match status" value="1"/>
</dbReference>
<reference evidence="5 6" key="1">
    <citation type="journal article" date="2016" name="Front. Microbiol.">
        <title>Genomic Resource of Rice Seed Associated Bacteria.</title>
        <authorList>
            <person name="Midha S."/>
            <person name="Bansal K."/>
            <person name="Sharma S."/>
            <person name="Kumar N."/>
            <person name="Patil P.P."/>
            <person name="Chaudhry V."/>
            <person name="Patil P.B."/>
        </authorList>
    </citation>
    <scope>NUCLEOTIDE SEQUENCE [LARGE SCALE GENOMIC DNA]</scope>
    <source>
        <strain evidence="5 6">NS226</strain>
    </source>
</reference>
<evidence type="ECO:0000256" key="3">
    <source>
        <dbReference type="ARBA" id="ARBA00023136"/>
    </source>
</evidence>
<dbReference type="STRING" id="401562.NS365_17360"/>
<evidence type="ECO:0000256" key="1">
    <source>
        <dbReference type="ARBA" id="ARBA00004370"/>
    </source>
</evidence>
<organism evidence="5 6">
    <name type="scientific">Aureimonas ureilytica</name>
    <dbReference type="NCBI Taxonomy" id="401562"/>
    <lineage>
        <taxon>Bacteria</taxon>
        <taxon>Pseudomonadati</taxon>
        <taxon>Pseudomonadota</taxon>
        <taxon>Alphaproteobacteria</taxon>
        <taxon>Hyphomicrobiales</taxon>
        <taxon>Aurantimonadaceae</taxon>
        <taxon>Aureimonas</taxon>
    </lineage>
</organism>
<evidence type="ECO:0000256" key="2">
    <source>
        <dbReference type="ARBA" id="ARBA00022452"/>
    </source>
</evidence>
<proteinExistence type="predicted"/>
<dbReference type="InterPro" id="IPR000184">
    <property type="entry name" value="Bac_surfAg_D15"/>
</dbReference>
<feature type="domain" description="Bacterial surface antigen (D15)" evidence="4">
    <location>
        <begin position="337"/>
        <end position="654"/>
    </location>
</feature>
<keyword evidence="2" id="KW-0812">Transmembrane</keyword>
<dbReference type="AlphaFoldDB" id="A0A175RGC2"/>
<dbReference type="InterPro" id="IPR039910">
    <property type="entry name" value="D15-like"/>
</dbReference>
<dbReference type="PANTHER" id="PTHR12815:SF42">
    <property type="entry name" value="BACTERIAL SURFACE ANTIGEN (D15) DOMAIN-CONTAINING PROTEIN"/>
    <property type="match status" value="1"/>
</dbReference>
<keyword evidence="2" id="KW-1134">Transmembrane beta strand</keyword>
<evidence type="ECO:0000313" key="6">
    <source>
        <dbReference type="Proteomes" id="UP000078272"/>
    </source>
</evidence>
<dbReference type="EMBL" id="LDPZ01000002">
    <property type="protein sequence ID" value="KTQ98564.1"/>
    <property type="molecule type" value="Genomic_DNA"/>
</dbReference>
<dbReference type="RefSeq" id="WP_244496221.1">
    <property type="nucleotide sequence ID" value="NZ_LDPZ01000002.1"/>
</dbReference>
<keyword evidence="3" id="KW-0472">Membrane</keyword>
<dbReference type="Pfam" id="PF01103">
    <property type="entry name" value="Omp85"/>
    <property type="match status" value="1"/>
</dbReference>
<evidence type="ECO:0000259" key="4">
    <source>
        <dbReference type="Pfam" id="PF01103"/>
    </source>
</evidence>
<evidence type="ECO:0000313" key="5">
    <source>
        <dbReference type="EMBL" id="KTQ98564.1"/>
    </source>
</evidence>
<dbReference type="PANTHER" id="PTHR12815">
    <property type="entry name" value="SORTING AND ASSEMBLY MACHINERY SAMM50 PROTEIN FAMILY MEMBER"/>
    <property type="match status" value="1"/>
</dbReference>